<dbReference type="RefSeq" id="WP_113874405.1">
    <property type="nucleotide sequence ID" value="NZ_QNRF01000004.1"/>
</dbReference>
<reference evidence="1 2" key="1">
    <citation type="submission" date="2018-06" db="EMBL/GenBank/DDBJ databases">
        <title>Genomic Encyclopedia of Type Strains, Phase III (KMG-III): the genomes of soil and plant-associated and newly described type strains.</title>
        <authorList>
            <person name="Whitman W."/>
        </authorList>
    </citation>
    <scope>NUCLEOTIDE SEQUENCE [LARGE SCALE GENOMIC DNA]</scope>
    <source>
        <strain evidence="1 2">CECT 7732</strain>
    </source>
</reference>
<dbReference type="AlphaFoldDB" id="A0A366D1Z2"/>
<dbReference type="EMBL" id="QNRF01000004">
    <property type="protein sequence ID" value="RBO83454.1"/>
    <property type="molecule type" value="Genomic_DNA"/>
</dbReference>
<protein>
    <submittedName>
        <fullName evidence="1">Uncharacterized protein</fullName>
    </submittedName>
</protein>
<evidence type="ECO:0000313" key="1">
    <source>
        <dbReference type="EMBL" id="RBO83454.1"/>
    </source>
</evidence>
<organism evidence="1 2">
    <name type="scientific">Marinomonas aquiplantarum</name>
    <dbReference type="NCBI Taxonomy" id="491951"/>
    <lineage>
        <taxon>Bacteria</taxon>
        <taxon>Pseudomonadati</taxon>
        <taxon>Pseudomonadota</taxon>
        <taxon>Gammaproteobacteria</taxon>
        <taxon>Oceanospirillales</taxon>
        <taxon>Oceanospirillaceae</taxon>
        <taxon>Marinomonas</taxon>
    </lineage>
</organism>
<sequence>MAQLKKYDDNSVEFIVTPEELNDLKTILAYTGENFDKTDLTYDGCDSIEIKSLSEKFRKINEVHFVLSREDALTLNRSVYACTEMDTSGLTTDRMKKIFNDFYQFDFRKEFYGIQISEGFEKDREAFLAELTGE</sequence>
<proteinExistence type="predicted"/>
<name>A0A366D1Z2_9GAMM</name>
<dbReference type="Proteomes" id="UP000252086">
    <property type="component" value="Unassembled WGS sequence"/>
</dbReference>
<comment type="caution">
    <text evidence="1">The sequence shown here is derived from an EMBL/GenBank/DDBJ whole genome shotgun (WGS) entry which is preliminary data.</text>
</comment>
<gene>
    <name evidence="1" type="ORF">DFP76_104273</name>
</gene>
<evidence type="ECO:0000313" key="2">
    <source>
        <dbReference type="Proteomes" id="UP000252086"/>
    </source>
</evidence>
<keyword evidence="2" id="KW-1185">Reference proteome</keyword>
<accession>A0A366D1Z2</accession>